<accession>A0A2N3PMF9</accession>
<dbReference type="Proteomes" id="UP000233293">
    <property type="component" value="Unassembled WGS sequence"/>
</dbReference>
<reference evidence="3" key="1">
    <citation type="submission" date="2017-12" db="EMBL/GenBank/DDBJ databases">
        <title>Draft genome sequence of Telmatospirillum siberiense 26-4b1T, an acidotolerant peatland alphaproteobacterium potentially involved in sulfur cycling.</title>
        <authorList>
            <person name="Hausmann B."/>
            <person name="Pjevac P."/>
            <person name="Schreck K."/>
            <person name="Herbold C.W."/>
            <person name="Daims H."/>
            <person name="Wagner M."/>
            <person name="Pester M."/>
            <person name="Loy A."/>
        </authorList>
    </citation>
    <scope>NUCLEOTIDE SEQUENCE [LARGE SCALE GENOMIC DNA]</scope>
    <source>
        <strain evidence="3">26-4b1</strain>
    </source>
</reference>
<feature type="region of interest" description="Disordered" evidence="1">
    <location>
        <begin position="227"/>
        <end position="256"/>
    </location>
</feature>
<organism evidence="2 3">
    <name type="scientific">Telmatospirillum siberiense</name>
    <dbReference type="NCBI Taxonomy" id="382514"/>
    <lineage>
        <taxon>Bacteria</taxon>
        <taxon>Pseudomonadati</taxon>
        <taxon>Pseudomonadota</taxon>
        <taxon>Alphaproteobacteria</taxon>
        <taxon>Rhodospirillales</taxon>
        <taxon>Rhodospirillaceae</taxon>
        <taxon>Telmatospirillum</taxon>
    </lineage>
</organism>
<evidence type="ECO:0000313" key="2">
    <source>
        <dbReference type="EMBL" id="PKU21588.1"/>
    </source>
</evidence>
<evidence type="ECO:0000313" key="3">
    <source>
        <dbReference type="Proteomes" id="UP000233293"/>
    </source>
</evidence>
<protein>
    <submittedName>
        <fullName evidence="2">Uncharacterized protein</fullName>
    </submittedName>
</protein>
<keyword evidence="3" id="KW-1185">Reference proteome</keyword>
<name>A0A2N3PMF9_9PROT</name>
<comment type="caution">
    <text evidence="2">The sequence shown here is derived from an EMBL/GenBank/DDBJ whole genome shotgun (WGS) entry which is preliminary data.</text>
</comment>
<dbReference type="EMBL" id="PIUM01000050">
    <property type="protein sequence ID" value="PKU21588.1"/>
    <property type="molecule type" value="Genomic_DNA"/>
</dbReference>
<feature type="non-terminal residue" evidence="2">
    <location>
        <position position="300"/>
    </location>
</feature>
<dbReference type="AlphaFoldDB" id="A0A2N3PMF9"/>
<gene>
    <name evidence="2" type="ORF">CWS72_25880</name>
</gene>
<evidence type="ECO:0000256" key="1">
    <source>
        <dbReference type="SAM" id="MobiDB-lite"/>
    </source>
</evidence>
<sequence>MDGFAGMTARAATDENTRTIGRINGVLRGPVTDVFRQLVPDLRARTRRDAYERIMSSPAVAATCFREFRTKPELFQGLMIGPDAHPVTSDEQMLSCGRTLGQVVTLVVRAVAKRHFRTRLVIIRKAPAAQKAKTPGLFAVIFGAFKPPPPARPVVREYSRADALYQAMRSHLLFDWQVSLIPHYASLPVSVVTQLGSQILEYREVSEIEALVKAAKTPFPELAFPKEQAAPVTPDESRSQPSVPPPPAAAAPAQTASPLATLPTKIDILRSVSRRFGLAALFGLDEGAMNRLIDVVNGPA</sequence>
<proteinExistence type="predicted"/>